<accession>A0A7R8UQP2</accession>
<proteinExistence type="inferred from homology"/>
<dbReference type="PANTHER" id="PTHR11567:SF171">
    <property type="entry name" value="ACID PHOSPHATASE FAMILY"/>
    <property type="match status" value="1"/>
</dbReference>
<sequence length="394" mass="44846">MELTKSKEGLLLLFSALVITSLDHVCGKPALKAVSMLTRHGDRSPLMTYPLDPYLNYSWPGGQGSLSPVDKVIILKFFLVIFLKTVQIGAQQLYHSGVIKSLRYSSLLNRSCHNKSCSIDTNNILVLSSSARRCISSATHFLDAFLKGTWSPDLIRIILQDEDEIIRPPGKPCSDYEYLYIRGPEWNTPEVIHIIDRQSPNGRKFLNILEENTGLTIKNTYDILALEDILLIQLDHGLELPAWVKSIYDKHLNPMALALFDLWSSSDYMKIRGGRLLNDIIERLQSYTEGSSNQNILLYSGHDTTIASLIHTLGVRKQTDIRPNYGAMLSLELYENIEVKNDLEIKIVYYQKHSDNDPIIIEIPHCKVPCPFKKFSMNMQTKLIKNYKESCIRS</sequence>
<evidence type="ECO:0008006" key="6">
    <source>
        <dbReference type="Google" id="ProtNLM"/>
    </source>
</evidence>
<dbReference type="OrthoDB" id="7753028at2759"/>
<evidence type="ECO:0000256" key="2">
    <source>
        <dbReference type="ARBA" id="ARBA00005375"/>
    </source>
</evidence>
<dbReference type="CDD" id="cd07061">
    <property type="entry name" value="HP_HAP_like"/>
    <property type="match status" value="1"/>
</dbReference>
<dbReference type="InterPro" id="IPR000560">
    <property type="entry name" value="His_Pase_clade-2"/>
</dbReference>
<comment type="catalytic activity">
    <reaction evidence="1">
        <text>a phosphate monoester + H2O = an alcohol + phosphate</text>
        <dbReference type="Rhea" id="RHEA:15017"/>
        <dbReference type="ChEBI" id="CHEBI:15377"/>
        <dbReference type="ChEBI" id="CHEBI:30879"/>
        <dbReference type="ChEBI" id="CHEBI:43474"/>
        <dbReference type="ChEBI" id="CHEBI:67140"/>
        <dbReference type="EC" id="3.1.3.2"/>
    </reaction>
</comment>
<dbReference type="EMBL" id="LR899011">
    <property type="protein sequence ID" value="CAD7084880.1"/>
    <property type="molecule type" value="Genomic_DNA"/>
</dbReference>
<evidence type="ECO:0000313" key="5">
    <source>
        <dbReference type="Proteomes" id="UP000594454"/>
    </source>
</evidence>
<evidence type="ECO:0000313" key="4">
    <source>
        <dbReference type="EMBL" id="CAD7084880.1"/>
    </source>
</evidence>
<dbReference type="GO" id="GO:0003993">
    <property type="term" value="F:acid phosphatase activity"/>
    <property type="evidence" value="ECO:0007669"/>
    <property type="project" value="UniProtKB-EC"/>
</dbReference>
<comment type="similarity">
    <text evidence="2">Belongs to the histidine acid phosphatase family.</text>
</comment>
<dbReference type="SUPFAM" id="SSF53254">
    <property type="entry name" value="Phosphoglycerate mutase-like"/>
    <property type="match status" value="1"/>
</dbReference>
<dbReference type="PANTHER" id="PTHR11567">
    <property type="entry name" value="ACID PHOSPHATASE-RELATED"/>
    <property type="match status" value="1"/>
</dbReference>
<name>A0A7R8UQP2_HERIL</name>
<keyword evidence="3" id="KW-0732">Signal</keyword>
<gene>
    <name evidence="4" type="ORF">HERILL_LOCUS7754</name>
</gene>
<dbReference type="PROSITE" id="PS00616">
    <property type="entry name" value="HIS_ACID_PHOSPHAT_1"/>
    <property type="match status" value="1"/>
</dbReference>
<dbReference type="Gene3D" id="3.40.50.1240">
    <property type="entry name" value="Phosphoglycerate mutase-like"/>
    <property type="match status" value="1"/>
</dbReference>
<evidence type="ECO:0000256" key="3">
    <source>
        <dbReference type="SAM" id="SignalP"/>
    </source>
</evidence>
<dbReference type="PROSITE" id="PS00778">
    <property type="entry name" value="HIS_ACID_PHOSPHAT_2"/>
    <property type="match status" value="1"/>
</dbReference>
<organism evidence="4 5">
    <name type="scientific">Hermetia illucens</name>
    <name type="common">Black soldier fly</name>
    <dbReference type="NCBI Taxonomy" id="343691"/>
    <lineage>
        <taxon>Eukaryota</taxon>
        <taxon>Metazoa</taxon>
        <taxon>Ecdysozoa</taxon>
        <taxon>Arthropoda</taxon>
        <taxon>Hexapoda</taxon>
        <taxon>Insecta</taxon>
        <taxon>Pterygota</taxon>
        <taxon>Neoptera</taxon>
        <taxon>Endopterygota</taxon>
        <taxon>Diptera</taxon>
        <taxon>Brachycera</taxon>
        <taxon>Stratiomyomorpha</taxon>
        <taxon>Stratiomyidae</taxon>
        <taxon>Hermetiinae</taxon>
        <taxon>Hermetia</taxon>
    </lineage>
</organism>
<reference evidence="4 5" key="1">
    <citation type="submission" date="2020-11" db="EMBL/GenBank/DDBJ databases">
        <authorList>
            <person name="Wallbank WR R."/>
            <person name="Pardo Diaz C."/>
            <person name="Kozak K."/>
            <person name="Martin S."/>
            <person name="Jiggins C."/>
            <person name="Moest M."/>
            <person name="Warren A I."/>
            <person name="Generalovic N T."/>
            <person name="Byers J.R.P. K."/>
            <person name="Montejo-Kovacevich G."/>
            <person name="Yen C E."/>
        </authorList>
    </citation>
    <scope>NUCLEOTIDE SEQUENCE [LARGE SCALE GENOMIC DNA]</scope>
</reference>
<dbReference type="AlphaFoldDB" id="A0A7R8UQP2"/>
<protein>
    <recommendedName>
        <fullName evidence="6">Acid phosphatase</fullName>
    </recommendedName>
</protein>
<dbReference type="InParanoid" id="A0A7R8UQP2"/>
<dbReference type="Pfam" id="PF00328">
    <property type="entry name" value="His_Phos_2"/>
    <property type="match status" value="1"/>
</dbReference>
<keyword evidence="5" id="KW-1185">Reference proteome</keyword>
<dbReference type="InterPro" id="IPR033379">
    <property type="entry name" value="Acid_Pase_AS"/>
</dbReference>
<feature type="signal peptide" evidence="3">
    <location>
        <begin position="1"/>
        <end position="27"/>
    </location>
</feature>
<evidence type="ECO:0000256" key="1">
    <source>
        <dbReference type="ARBA" id="ARBA00000032"/>
    </source>
</evidence>
<dbReference type="InterPro" id="IPR029033">
    <property type="entry name" value="His_PPase_superfam"/>
</dbReference>
<dbReference type="InterPro" id="IPR050645">
    <property type="entry name" value="Histidine_acid_phosphatase"/>
</dbReference>
<dbReference type="Proteomes" id="UP000594454">
    <property type="component" value="Chromosome 3"/>
</dbReference>
<feature type="chain" id="PRO_5031229854" description="Acid phosphatase" evidence="3">
    <location>
        <begin position="28"/>
        <end position="394"/>
    </location>
</feature>